<dbReference type="Proteomes" id="UP000185221">
    <property type="component" value="Unassembled WGS sequence"/>
</dbReference>
<accession>A0A1N6FM37</accession>
<dbReference type="Pfam" id="PF13568">
    <property type="entry name" value="OMP_b-brl_2"/>
    <property type="match status" value="1"/>
</dbReference>
<keyword evidence="1" id="KW-0472">Membrane</keyword>
<dbReference type="InterPro" id="IPR025665">
    <property type="entry name" value="Beta-barrel_OMP_2"/>
</dbReference>
<evidence type="ECO:0000256" key="1">
    <source>
        <dbReference type="SAM" id="Phobius"/>
    </source>
</evidence>
<evidence type="ECO:0000313" key="4">
    <source>
        <dbReference type="Proteomes" id="UP000185221"/>
    </source>
</evidence>
<dbReference type="AlphaFoldDB" id="A0A1N6FM37"/>
<reference evidence="4" key="1">
    <citation type="submission" date="2016-11" db="EMBL/GenBank/DDBJ databases">
        <authorList>
            <person name="Varghese N."/>
            <person name="Submissions S."/>
        </authorList>
    </citation>
    <scope>NUCLEOTIDE SEQUENCE [LARGE SCALE GENOMIC DNA]</scope>
    <source>
        <strain evidence="4">DSM 15292</strain>
    </source>
</reference>
<evidence type="ECO:0000313" key="3">
    <source>
        <dbReference type="EMBL" id="SIN96325.1"/>
    </source>
</evidence>
<proteinExistence type="predicted"/>
<evidence type="ECO:0000259" key="2">
    <source>
        <dbReference type="Pfam" id="PF13568"/>
    </source>
</evidence>
<keyword evidence="1" id="KW-0812">Transmembrane</keyword>
<dbReference type="STRING" id="226505.SAMN05444394_2553"/>
<keyword evidence="1" id="KW-1133">Transmembrane helix</keyword>
<feature type="transmembrane region" description="Helical" evidence="1">
    <location>
        <begin position="21"/>
        <end position="39"/>
    </location>
</feature>
<dbReference type="EMBL" id="FSRC01000002">
    <property type="protein sequence ID" value="SIN96325.1"/>
    <property type="molecule type" value="Genomic_DNA"/>
</dbReference>
<gene>
    <name evidence="3" type="ORF">SAMN05444394_2553</name>
</gene>
<sequence length="268" mass="30288">MQTTYIRHQLHLCGREISLTVFLMMVMTLSSFGQGMFGLTSGSGSDNKTLSYGFFLAAHTNAYQIKYSDAFMNPATTSSAGVRAVFPKYSPGFSLGFIGMLRFHDQVQLLFTPKVGFYEYKTEVSYFGTADSSLDNFPADEGNTLNNTTSTQMLTSEATMVELPLLFKYRSQRFNNTRMYFLGGASYNFRTKAQDEADIEDLVTTGQDVSLEMGMGFEIYFKYFKFAPEIRFSHGLNNAFRRENTIPELADAISSIKRKSITLYLNFQ</sequence>
<name>A0A1N6FM37_9BACT</name>
<organism evidence="3 4">
    <name type="scientific">Algoriphagus halophilus</name>
    <dbReference type="NCBI Taxonomy" id="226505"/>
    <lineage>
        <taxon>Bacteria</taxon>
        <taxon>Pseudomonadati</taxon>
        <taxon>Bacteroidota</taxon>
        <taxon>Cytophagia</taxon>
        <taxon>Cytophagales</taxon>
        <taxon>Cyclobacteriaceae</taxon>
        <taxon>Algoriphagus</taxon>
    </lineage>
</organism>
<dbReference type="RefSeq" id="WP_074225384.1">
    <property type="nucleotide sequence ID" value="NZ_FSRC01000002.1"/>
</dbReference>
<keyword evidence="4" id="KW-1185">Reference proteome</keyword>
<feature type="domain" description="Outer membrane protein beta-barrel" evidence="2">
    <location>
        <begin position="48"/>
        <end position="240"/>
    </location>
</feature>
<protein>
    <submittedName>
        <fullName evidence="3">Probable protein-translocating porin PorT</fullName>
    </submittedName>
</protein>